<keyword evidence="2" id="KW-1185">Reference proteome</keyword>
<organism evidence="1 2">
    <name type="scientific">Coemansia aciculifera</name>
    <dbReference type="NCBI Taxonomy" id="417176"/>
    <lineage>
        <taxon>Eukaryota</taxon>
        <taxon>Fungi</taxon>
        <taxon>Fungi incertae sedis</taxon>
        <taxon>Zoopagomycota</taxon>
        <taxon>Kickxellomycotina</taxon>
        <taxon>Kickxellomycetes</taxon>
        <taxon>Kickxellales</taxon>
        <taxon>Kickxellaceae</taxon>
        <taxon>Coemansia</taxon>
    </lineage>
</organism>
<proteinExistence type="predicted"/>
<reference evidence="1" key="1">
    <citation type="submission" date="2022-07" db="EMBL/GenBank/DDBJ databases">
        <title>Phylogenomic reconstructions and comparative analyses of Kickxellomycotina fungi.</title>
        <authorList>
            <person name="Reynolds N.K."/>
            <person name="Stajich J.E."/>
            <person name="Barry K."/>
            <person name="Grigoriev I.V."/>
            <person name="Crous P."/>
            <person name="Smith M.E."/>
        </authorList>
    </citation>
    <scope>NUCLEOTIDE SEQUENCE</scope>
    <source>
        <strain evidence="1">CBS 190363</strain>
    </source>
</reference>
<comment type="caution">
    <text evidence="1">The sequence shown here is derived from an EMBL/GenBank/DDBJ whole genome shotgun (WGS) entry which is preliminary data.</text>
</comment>
<sequence>MRTHLKDSVAATTTAAKGKTRKQQPHVELQNQMSEEAVEEAVLRLQLTLPWVTWFMQCGDARELGRVLWQTTMDLALAEFNGDREADLDLDEVYGELAAPPVTHLDAAEYITKDVVSALNAAVIRTGTDLADSWIRALTQIPKVTQPVAQSIAAQYPTPKQLFEAWKRLASDAEGEQLLAQLLVASATAGGRRLGSAMSAKIYRVFNEPDPGRPFAEL</sequence>
<protein>
    <submittedName>
        <fullName evidence="1">Uncharacterized protein</fullName>
    </submittedName>
</protein>
<dbReference type="EMBL" id="JANBVB010003769">
    <property type="protein sequence ID" value="KAJ2877630.1"/>
    <property type="molecule type" value="Genomic_DNA"/>
</dbReference>
<gene>
    <name evidence="1" type="ORF">IWW38_006528</name>
</gene>
<accession>A0ACC1LRL3</accession>
<evidence type="ECO:0000313" key="1">
    <source>
        <dbReference type="EMBL" id="KAJ2877630.1"/>
    </source>
</evidence>
<dbReference type="Proteomes" id="UP001139981">
    <property type="component" value="Unassembled WGS sequence"/>
</dbReference>
<name>A0ACC1LRL3_9FUNG</name>
<evidence type="ECO:0000313" key="2">
    <source>
        <dbReference type="Proteomes" id="UP001139981"/>
    </source>
</evidence>